<protein>
    <submittedName>
        <fullName evidence="1">Uncharacterized protein</fullName>
    </submittedName>
</protein>
<dbReference type="EMBL" id="BK032581">
    <property type="protein sequence ID" value="DAF49402.1"/>
    <property type="molecule type" value="Genomic_DNA"/>
</dbReference>
<accession>A0A8S5SFK6</accession>
<organism evidence="1">
    <name type="scientific">Myoviridae sp. ct8mY9</name>
    <dbReference type="NCBI Taxonomy" id="2827664"/>
    <lineage>
        <taxon>Viruses</taxon>
        <taxon>Duplodnaviria</taxon>
        <taxon>Heunggongvirae</taxon>
        <taxon>Uroviricota</taxon>
        <taxon>Caudoviricetes</taxon>
    </lineage>
</organism>
<dbReference type="InterPro" id="IPR045384">
    <property type="entry name" value="DUF6527"/>
</dbReference>
<evidence type="ECO:0000313" key="1">
    <source>
        <dbReference type="EMBL" id="DAF49402.1"/>
    </source>
</evidence>
<dbReference type="Pfam" id="PF20137">
    <property type="entry name" value="BubE"/>
    <property type="match status" value="1"/>
</dbReference>
<sequence length="93" mass="10594">MTEDKKIEEFKIKSVERIPHNLEEGILYVCLECNVAVHLCACGCRERTVTPLGYGGWALTYNENGLSLNPSIGNFNIPCKSHYFITNNKVRWC</sequence>
<proteinExistence type="predicted"/>
<name>A0A8S5SFK6_9CAUD</name>
<reference evidence="1" key="1">
    <citation type="journal article" date="2021" name="Proc. Natl. Acad. Sci. U.S.A.">
        <title>A Catalog of Tens of Thousands of Viruses from Human Metagenomes Reveals Hidden Associations with Chronic Diseases.</title>
        <authorList>
            <person name="Tisza M.J."/>
            <person name="Buck C.B."/>
        </authorList>
    </citation>
    <scope>NUCLEOTIDE SEQUENCE</scope>
    <source>
        <strain evidence="1">Ct8mY9</strain>
    </source>
</reference>